<keyword evidence="2" id="KW-0732">Signal</keyword>
<gene>
    <name evidence="3" type="ORF">D3218_07215</name>
</gene>
<dbReference type="RefSeq" id="WP_119539219.1">
    <property type="nucleotide sequence ID" value="NZ_QYRN01000003.1"/>
</dbReference>
<keyword evidence="4" id="KW-1185">Reference proteome</keyword>
<dbReference type="OrthoDB" id="7906913at2"/>
<reference evidence="4" key="1">
    <citation type="submission" date="2018-09" db="EMBL/GenBank/DDBJ databases">
        <authorList>
            <person name="Tuo L."/>
        </authorList>
    </citation>
    <scope>NUCLEOTIDE SEQUENCE [LARGE SCALE GENOMIC DNA]</scope>
    <source>
        <strain evidence="4">M2BS4Y-1</strain>
    </source>
</reference>
<accession>A0A3A1WQ08</accession>
<name>A0A3A1WQ08_9HYPH</name>
<feature type="region of interest" description="Disordered" evidence="1">
    <location>
        <begin position="183"/>
        <end position="258"/>
    </location>
</feature>
<sequence>MKRFLQAICAALMAAVPHAAPALEVDTTLDRFPSAGQPAVSGVREWRGGARDEGRTRFAREPARFAPALHEAYRGRDHASSARWTGSGRYRTSGSLIEVRPFGGAVERGSFYGTAGTAQSSSIVVVAPGALGSDLSTPSGGMRGGPKILDVATDRLDRLPYGRNGLAVAHVGTAKIIRIGPDFRSGRDRDAERDVEPADEAEPTPFAELPPEEQAVTVYPDTDMAERPLDPPAPRVAEAAPAPAETPAPAPAPTEAAGFLEPWTPDWLRDCVARHADFDVSLGTYTNAEGQRRFCTGEP</sequence>
<feature type="compositionally biased region" description="Basic and acidic residues" evidence="1">
    <location>
        <begin position="184"/>
        <end position="196"/>
    </location>
</feature>
<comment type="caution">
    <text evidence="3">The sequence shown here is derived from an EMBL/GenBank/DDBJ whole genome shotgun (WGS) entry which is preliminary data.</text>
</comment>
<evidence type="ECO:0000256" key="2">
    <source>
        <dbReference type="SAM" id="SignalP"/>
    </source>
</evidence>
<evidence type="ECO:0000313" key="3">
    <source>
        <dbReference type="EMBL" id="RIY02082.1"/>
    </source>
</evidence>
<feature type="signal peptide" evidence="2">
    <location>
        <begin position="1"/>
        <end position="19"/>
    </location>
</feature>
<proteinExistence type="predicted"/>
<evidence type="ECO:0008006" key="5">
    <source>
        <dbReference type="Google" id="ProtNLM"/>
    </source>
</evidence>
<dbReference type="Proteomes" id="UP000265750">
    <property type="component" value="Unassembled WGS sequence"/>
</dbReference>
<organism evidence="3 4">
    <name type="scientific">Aureimonas flava</name>
    <dbReference type="NCBI Taxonomy" id="2320271"/>
    <lineage>
        <taxon>Bacteria</taxon>
        <taxon>Pseudomonadati</taxon>
        <taxon>Pseudomonadota</taxon>
        <taxon>Alphaproteobacteria</taxon>
        <taxon>Hyphomicrobiales</taxon>
        <taxon>Aurantimonadaceae</taxon>
        <taxon>Aureimonas</taxon>
    </lineage>
</organism>
<evidence type="ECO:0000313" key="4">
    <source>
        <dbReference type="Proteomes" id="UP000265750"/>
    </source>
</evidence>
<dbReference type="EMBL" id="QYRN01000003">
    <property type="protein sequence ID" value="RIY02082.1"/>
    <property type="molecule type" value="Genomic_DNA"/>
</dbReference>
<evidence type="ECO:0000256" key="1">
    <source>
        <dbReference type="SAM" id="MobiDB-lite"/>
    </source>
</evidence>
<protein>
    <recommendedName>
        <fullName evidence="5">Lectin-like protein BA14k</fullName>
    </recommendedName>
</protein>
<dbReference type="AlphaFoldDB" id="A0A3A1WQ08"/>
<feature type="chain" id="PRO_5017294361" description="Lectin-like protein BA14k" evidence="2">
    <location>
        <begin position="20"/>
        <end position="299"/>
    </location>
</feature>